<dbReference type="Gene3D" id="1.10.1740.10">
    <property type="match status" value="1"/>
</dbReference>
<dbReference type="Pfam" id="PF04542">
    <property type="entry name" value="Sigma70_r2"/>
    <property type="match status" value="1"/>
</dbReference>
<dbReference type="EMBL" id="POSP01000003">
    <property type="protein sequence ID" value="PND38850.1"/>
    <property type="molecule type" value="Genomic_DNA"/>
</dbReference>
<gene>
    <name evidence="4" type="ORF">C1O66_15835</name>
</gene>
<dbReference type="Proteomes" id="UP000235916">
    <property type="component" value="Unassembled WGS sequence"/>
</dbReference>
<dbReference type="GO" id="GO:0016987">
    <property type="term" value="F:sigma factor activity"/>
    <property type="evidence" value="ECO:0007669"/>
    <property type="project" value="InterPro"/>
</dbReference>
<dbReference type="PANTHER" id="PTHR47756">
    <property type="entry name" value="BLL6612 PROTEIN-RELATED"/>
    <property type="match status" value="1"/>
</dbReference>
<reference evidence="4 5" key="1">
    <citation type="submission" date="2018-01" db="EMBL/GenBank/DDBJ databases">
        <title>Draft genome sequence of Paucibacter aquatile CR182 isolated from freshwater of the Nakdong River.</title>
        <authorList>
            <person name="Choi A."/>
            <person name="Chung E.J."/>
        </authorList>
    </citation>
    <scope>NUCLEOTIDE SEQUENCE [LARGE SCALE GENOMIC DNA]</scope>
    <source>
        <strain evidence="4 5">CR182</strain>
    </source>
</reference>
<dbReference type="GO" id="GO:0003677">
    <property type="term" value="F:DNA binding"/>
    <property type="evidence" value="ECO:0007669"/>
    <property type="project" value="InterPro"/>
</dbReference>
<feature type="domain" description="DUF6596" evidence="3">
    <location>
        <begin position="199"/>
        <end position="298"/>
    </location>
</feature>
<dbReference type="Pfam" id="PF08281">
    <property type="entry name" value="Sigma70_r4_2"/>
    <property type="match status" value="1"/>
</dbReference>
<dbReference type="GO" id="GO:0006352">
    <property type="term" value="P:DNA-templated transcription initiation"/>
    <property type="evidence" value="ECO:0007669"/>
    <property type="project" value="InterPro"/>
</dbReference>
<evidence type="ECO:0000313" key="4">
    <source>
        <dbReference type="EMBL" id="PND38850.1"/>
    </source>
</evidence>
<dbReference type="InterPro" id="IPR046531">
    <property type="entry name" value="DUF6596"/>
</dbReference>
<dbReference type="InterPro" id="IPR007627">
    <property type="entry name" value="RNA_pol_sigma70_r2"/>
</dbReference>
<evidence type="ECO:0000313" key="5">
    <source>
        <dbReference type="Proteomes" id="UP000235916"/>
    </source>
</evidence>
<protein>
    <submittedName>
        <fullName evidence="4">RNA polymerase subunit sigma-24</fullName>
    </submittedName>
</protein>
<dbReference type="AlphaFoldDB" id="A0A2N8KZI6"/>
<dbReference type="InterPro" id="IPR013325">
    <property type="entry name" value="RNA_pol_sigma_r2"/>
</dbReference>
<dbReference type="OrthoDB" id="9780299at2"/>
<dbReference type="RefSeq" id="WP_102768767.1">
    <property type="nucleotide sequence ID" value="NZ_POSP01000003.1"/>
</dbReference>
<feature type="domain" description="RNA polymerase sigma factor 70 region 4 type 2" evidence="2">
    <location>
        <begin position="129"/>
        <end position="180"/>
    </location>
</feature>
<dbReference type="Gene3D" id="1.10.10.10">
    <property type="entry name" value="Winged helix-like DNA-binding domain superfamily/Winged helix DNA-binding domain"/>
    <property type="match status" value="1"/>
</dbReference>
<name>A0A2N8KZI6_9BURK</name>
<dbReference type="InterPro" id="IPR013249">
    <property type="entry name" value="RNA_pol_sigma70_r4_t2"/>
</dbReference>
<dbReference type="Pfam" id="PF20239">
    <property type="entry name" value="DUF6596"/>
    <property type="match status" value="1"/>
</dbReference>
<dbReference type="InterPro" id="IPR036388">
    <property type="entry name" value="WH-like_DNA-bd_sf"/>
</dbReference>
<dbReference type="NCBIfam" id="TIGR02937">
    <property type="entry name" value="sigma70-ECF"/>
    <property type="match status" value="1"/>
</dbReference>
<dbReference type="InterPro" id="IPR014284">
    <property type="entry name" value="RNA_pol_sigma-70_dom"/>
</dbReference>
<evidence type="ECO:0000259" key="3">
    <source>
        <dbReference type="Pfam" id="PF20239"/>
    </source>
</evidence>
<sequence>MPEDSALHDTVAAIWRQESARIVAHAARLVRDLDRAEELAQDALLAALETWPRDGLPHNPAAWLMTTAKHRALDHLRRVAMQARQEEALAQDLQSLQADVEPDFAPELIRSLDQAADAAHIDDDLLRLLFIACHPVLPPASRLALTLRLLGGLSTAEIARACLQPEPTVAQRIVRAKRTLADSGLPFELPQGEARSEALGSVLAVIYLMFNEGHAASQGEDWMRPTLCEEALRLARVLAGLSPQEAEVHGLLALLEIQASRLAARLDEQGQPVLLMDQDRRRWDALLIRRGLGALARAEALAQHEATGPGPYQLQAAIAVCHARAATAEATDWAAIVAGYDALMARYPSPVVRLNRAVAVSRQSPEQGGGPAVALALLQPLRELPALRDYPWLASAEGDVLERLGRREEARVAFERAAALSGNAQDQALLRARAQALKSD</sequence>
<dbReference type="InterPro" id="IPR013324">
    <property type="entry name" value="RNA_pol_sigma_r3/r4-like"/>
</dbReference>
<evidence type="ECO:0000259" key="2">
    <source>
        <dbReference type="Pfam" id="PF08281"/>
    </source>
</evidence>
<dbReference type="SUPFAM" id="SSF88659">
    <property type="entry name" value="Sigma3 and sigma4 domains of RNA polymerase sigma factors"/>
    <property type="match status" value="1"/>
</dbReference>
<dbReference type="PANTHER" id="PTHR47756:SF1">
    <property type="entry name" value="BLL0085 PROTEIN"/>
    <property type="match status" value="1"/>
</dbReference>
<organism evidence="4 5">
    <name type="scientific">Kinneretia aquatilis</name>
    <dbReference type="NCBI Taxonomy" id="2070761"/>
    <lineage>
        <taxon>Bacteria</taxon>
        <taxon>Pseudomonadati</taxon>
        <taxon>Pseudomonadota</taxon>
        <taxon>Betaproteobacteria</taxon>
        <taxon>Burkholderiales</taxon>
        <taxon>Sphaerotilaceae</taxon>
        <taxon>Roseateles</taxon>
    </lineage>
</organism>
<comment type="caution">
    <text evidence="4">The sequence shown here is derived from an EMBL/GenBank/DDBJ whole genome shotgun (WGS) entry which is preliminary data.</text>
</comment>
<keyword evidence="5" id="KW-1185">Reference proteome</keyword>
<evidence type="ECO:0000259" key="1">
    <source>
        <dbReference type="Pfam" id="PF04542"/>
    </source>
</evidence>
<accession>A0A2N8KZI6</accession>
<feature type="domain" description="RNA polymerase sigma-70 region 2" evidence="1">
    <location>
        <begin position="16"/>
        <end position="78"/>
    </location>
</feature>
<proteinExistence type="predicted"/>
<dbReference type="SUPFAM" id="SSF88946">
    <property type="entry name" value="Sigma2 domain of RNA polymerase sigma factors"/>
    <property type="match status" value="1"/>
</dbReference>